<feature type="region of interest" description="Disordered" evidence="5">
    <location>
        <begin position="334"/>
        <end position="441"/>
    </location>
</feature>
<dbReference type="InterPro" id="IPR052989">
    <property type="entry name" value="Mg-chelatase_DI-like"/>
</dbReference>
<dbReference type="SUPFAM" id="SSF52540">
    <property type="entry name" value="P-loop containing nucleoside triphosphate hydrolases"/>
    <property type="match status" value="1"/>
</dbReference>
<dbReference type="InterPro" id="IPR041628">
    <property type="entry name" value="ChlI/MoxR_AAA_lid"/>
</dbReference>
<dbReference type="InterPro" id="IPR012804">
    <property type="entry name" value="Cob_chelat_sub_put"/>
</dbReference>
<dbReference type="InterPro" id="IPR027417">
    <property type="entry name" value="P-loop_NTPase"/>
</dbReference>
<evidence type="ECO:0000256" key="3">
    <source>
        <dbReference type="ARBA" id="ARBA00022840"/>
    </source>
</evidence>
<evidence type="ECO:0000259" key="6">
    <source>
        <dbReference type="PROSITE" id="PS50234"/>
    </source>
</evidence>
<feature type="domain" description="VWFA" evidence="6">
    <location>
        <begin position="487"/>
        <end position="664"/>
    </location>
</feature>
<evidence type="ECO:0000256" key="5">
    <source>
        <dbReference type="SAM" id="MobiDB-lite"/>
    </source>
</evidence>
<evidence type="ECO:0000313" key="8">
    <source>
        <dbReference type="Proteomes" id="UP001499986"/>
    </source>
</evidence>
<dbReference type="PROSITE" id="PS50234">
    <property type="entry name" value="VWFA"/>
    <property type="match status" value="1"/>
</dbReference>
<dbReference type="Gene3D" id="3.40.50.410">
    <property type="entry name" value="von Willebrand factor, type A domain"/>
    <property type="match status" value="1"/>
</dbReference>
<proteinExistence type="inferred from homology"/>
<keyword evidence="3" id="KW-0067">ATP-binding</keyword>
<dbReference type="RefSeq" id="WP_086854040.1">
    <property type="nucleotide sequence ID" value="NZ_BAAASE010000007.1"/>
</dbReference>
<dbReference type="Gene3D" id="3.40.50.300">
    <property type="entry name" value="P-loop containing nucleotide triphosphate hydrolases"/>
    <property type="match status" value="1"/>
</dbReference>
<evidence type="ECO:0000256" key="4">
    <source>
        <dbReference type="ARBA" id="ARBA00030759"/>
    </source>
</evidence>
<dbReference type="EMBL" id="BAAASE010000007">
    <property type="protein sequence ID" value="GAA2412060.1"/>
    <property type="molecule type" value="Genomic_DNA"/>
</dbReference>
<protein>
    <recommendedName>
        <fullName evidence="4">Mg-protoporphyrin IX chelatase</fullName>
    </recommendedName>
</protein>
<gene>
    <name evidence="7" type="ORF">GCM10010255_56420</name>
</gene>
<keyword evidence="2" id="KW-0547">Nucleotide-binding</keyword>
<dbReference type="CDD" id="cd01451">
    <property type="entry name" value="vWA_Magnesium_chelatase"/>
    <property type="match status" value="1"/>
</dbReference>
<dbReference type="Proteomes" id="UP001499986">
    <property type="component" value="Unassembled WGS sequence"/>
</dbReference>
<evidence type="ECO:0000256" key="1">
    <source>
        <dbReference type="ARBA" id="ARBA00005799"/>
    </source>
</evidence>
<comment type="similarity">
    <text evidence="1">Belongs to the Mg-chelatase subunits D/I family.</text>
</comment>
<dbReference type="InterPro" id="IPR002035">
    <property type="entry name" value="VWF_A"/>
</dbReference>
<organism evidence="7 8">
    <name type="scientific">Streptomyces coeruleofuscus</name>
    <dbReference type="NCBI Taxonomy" id="66879"/>
    <lineage>
        <taxon>Bacteria</taxon>
        <taxon>Bacillati</taxon>
        <taxon>Actinomycetota</taxon>
        <taxon>Actinomycetes</taxon>
        <taxon>Kitasatosporales</taxon>
        <taxon>Streptomycetaceae</taxon>
        <taxon>Streptomyces</taxon>
    </lineage>
</organism>
<dbReference type="Gene3D" id="1.10.8.80">
    <property type="entry name" value="Magnesium chelatase subunit I, C-Terminal domain"/>
    <property type="match status" value="1"/>
</dbReference>
<dbReference type="NCBIfam" id="TIGR02442">
    <property type="entry name" value="Cob-chelat-sub"/>
    <property type="match status" value="1"/>
</dbReference>
<name>A0ABP5VY81_9ACTN</name>
<evidence type="ECO:0000256" key="2">
    <source>
        <dbReference type="ARBA" id="ARBA00022741"/>
    </source>
</evidence>
<feature type="region of interest" description="Disordered" evidence="5">
    <location>
        <begin position="67"/>
        <end position="89"/>
    </location>
</feature>
<feature type="compositionally biased region" description="Acidic residues" evidence="5">
    <location>
        <begin position="334"/>
        <end position="352"/>
    </location>
</feature>
<dbReference type="InterPro" id="IPR000523">
    <property type="entry name" value="Mg_chelatse_chII-like_cat_dom"/>
</dbReference>
<dbReference type="SMART" id="SM00382">
    <property type="entry name" value="AAA"/>
    <property type="match status" value="1"/>
</dbReference>
<dbReference type="InterPro" id="IPR003593">
    <property type="entry name" value="AAA+_ATPase"/>
</dbReference>
<evidence type="ECO:0000313" key="7">
    <source>
        <dbReference type="EMBL" id="GAA2412060.1"/>
    </source>
</evidence>
<dbReference type="InterPro" id="IPR036465">
    <property type="entry name" value="vWFA_dom_sf"/>
</dbReference>
<dbReference type="SUPFAM" id="SSF53300">
    <property type="entry name" value="vWA-like"/>
    <property type="match status" value="1"/>
</dbReference>
<sequence>MSTPFPFTAVVGQDDLRLALLLNAVSPAVGGVLVRGEKGTAKSTAVRALSALMPEVDVVPECRFSCDPGSPDPACPDGPHAPGADGRSRPARMVELPVGASEDRLVGALDIERALSEGVKAFEPGLLAAAHRGILYVDEVNLLHDHLVDLLLDAAAMGASYVEREGVSVRHAARFLLVGTMNPEEGELRPQLLDRFGLTVEVAASREPEQRVEVVRRRLAYDADPAGFAARWADEEADVRARIVAARELLPSVRLGDGALRQIAATCAAFEVDGMRADIVMARTATALAAWAGRTDVLAEDVRQAALLALPHRRRRNPFDAPGLDEDKLDETLEEFSGDDDPDQDPDPDPDQGPDGPGGGGGQPEPDDGSQGDDTGATPEAGENGQPQPSGAGEQSAVRSAEPFRTKVLSVPGIGEGAAGRRSRARTEHGRTTGSRRPRGTLTKLHLAATVQAAAPHQRARGRSGPGLVVRRDDLRQATREGREGNLVLFVVDASGSMAARQRMSAVKGAVLSLLLDAYQRRDKVGLVTFRGSGADVALPPTSSVDAAAGRLESLPTGGRTPLAAGLLRAHDVLRVERLRDPARRPLVVLVTDGRATGGPEPVALAGRAARLFAAEGVASVVVDCEAGPVRLGLAGQLAGELGGTAVTLDELRADSIAGLVRDVQGTSRRAA</sequence>
<dbReference type="PANTHER" id="PTHR35023:SF1">
    <property type="entry name" value="MG-PROTOPORPHYRIN IX CHELATASE"/>
    <property type="match status" value="1"/>
</dbReference>
<dbReference type="Pfam" id="PF13519">
    <property type="entry name" value="VWA_2"/>
    <property type="match status" value="1"/>
</dbReference>
<comment type="caution">
    <text evidence="7">The sequence shown here is derived from an EMBL/GenBank/DDBJ whole genome shotgun (WGS) entry which is preliminary data.</text>
</comment>
<reference evidence="8" key="1">
    <citation type="journal article" date="2019" name="Int. J. Syst. Evol. Microbiol.">
        <title>The Global Catalogue of Microorganisms (GCM) 10K type strain sequencing project: providing services to taxonomists for standard genome sequencing and annotation.</title>
        <authorList>
            <consortium name="The Broad Institute Genomics Platform"/>
            <consortium name="The Broad Institute Genome Sequencing Center for Infectious Disease"/>
            <person name="Wu L."/>
            <person name="Ma J."/>
        </authorList>
    </citation>
    <scope>NUCLEOTIDE SEQUENCE [LARGE SCALE GENOMIC DNA]</scope>
    <source>
        <strain evidence="8">JCM 4358</strain>
    </source>
</reference>
<dbReference type="PANTHER" id="PTHR35023">
    <property type="entry name" value="CHELATASE-RELATED"/>
    <property type="match status" value="1"/>
</dbReference>
<dbReference type="SMART" id="SM00327">
    <property type="entry name" value="VWA"/>
    <property type="match status" value="1"/>
</dbReference>
<dbReference type="Pfam" id="PF17863">
    <property type="entry name" value="AAA_lid_2"/>
    <property type="match status" value="1"/>
</dbReference>
<accession>A0ABP5VY81</accession>
<keyword evidence="8" id="KW-1185">Reference proteome</keyword>
<dbReference type="InterPro" id="IPR041702">
    <property type="entry name" value="BchD/ChlD_VWA"/>
</dbReference>
<dbReference type="Pfam" id="PF01078">
    <property type="entry name" value="Mg_chelatase"/>
    <property type="match status" value="1"/>
</dbReference>